<organism evidence="4">
    <name type="scientific">Caldilineaceae bacterium SB0664_bin_27</name>
    <dbReference type="NCBI Taxonomy" id="2605260"/>
    <lineage>
        <taxon>Bacteria</taxon>
        <taxon>Bacillati</taxon>
        <taxon>Chloroflexota</taxon>
        <taxon>Caldilineae</taxon>
        <taxon>Caldilineales</taxon>
        <taxon>Caldilineaceae</taxon>
    </lineage>
</organism>
<accession>A0A6B0YVM6</accession>
<dbReference type="Gene3D" id="1.10.260.40">
    <property type="entry name" value="lambda repressor-like DNA-binding domains"/>
    <property type="match status" value="1"/>
</dbReference>
<feature type="compositionally biased region" description="Basic and acidic residues" evidence="2">
    <location>
        <begin position="78"/>
        <end position="95"/>
    </location>
</feature>
<sequence>MTSRRQQITLQPEVLRWARERAGFSQEELAKKFPINVDRVTGWEKTGKISIAQADKLAAKTYTPLGYLYLSEPPEEPLPIRDFRTRDDGPPRRPSPDLLDTIYQMQRRQSWMRDDLVEGGSDPLEFVGAYSMTDGHIEVAAAMRAALRLSYDWAEERSSWSEALRFLRNRLDEVGVLIVFNGVVGNNNTRTLDPQEFLGFALVDEYAPLVFVNSAYYIAAQIFTLAHEVAHLFIGETGLSSFDNLLPADDETERFCNQVAAEFLVPQAELQAYWPAARASDNPFQGIARKFKVSGIVAARRMLDLELIDWGAFLDFYENNKTQGQRRPTTKPNGNFWNTQRWRIGPSFASAVARAAREGRLLYREAYSLTGLKRNTFENMPEGMGILL</sequence>
<dbReference type="CDD" id="cd00093">
    <property type="entry name" value="HTH_XRE"/>
    <property type="match status" value="1"/>
</dbReference>
<gene>
    <name evidence="4" type="ORF">F4Y42_17265</name>
</gene>
<name>A0A6B0YVM6_9CHLR</name>
<comment type="caution">
    <text evidence="4">The sequence shown here is derived from an EMBL/GenBank/DDBJ whole genome shotgun (WGS) entry which is preliminary data.</text>
</comment>
<dbReference type="InterPro" id="IPR010982">
    <property type="entry name" value="Lambda_DNA-bd_dom_sf"/>
</dbReference>
<dbReference type="AlphaFoldDB" id="A0A6B0YVM6"/>
<feature type="domain" description="HTH cro/C1-type" evidence="3">
    <location>
        <begin position="15"/>
        <end position="68"/>
    </location>
</feature>
<dbReference type="InterPro" id="IPR010359">
    <property type="entry name" value="IrrE_HExxH"/>
</dbReference>
<proteinExistence type="inferred from homology"/>
<evidence type="ECO:0000259" key="3">
    <source>
        <dbReference type="PROSITE" id="PS50943"/>
    </source>
</evidence>
<reference evidence="4" key="1">
    <citation type="submission" date="2019-09" db="EMBL/GenBank/DDBJ databases">
        <title>Characterisation of the sponge microbiome using genome-centric metagenomics.</title>
        <authorList>
            <person name="Engelberts J.P."/>
            <person name="Robbins S.J."/>
            <person name="De Goeij J.M."/>
            <person name="Aranda M."/>
            <person name="Bell S.C."/>
            <person name="Webster N.S."/>
        </authorList>
    </citation>
    <scope>NUCLEOTIDE SEQUENCE</scope>
    <source>
        <strain evidence="4">SB0664_bin_27</strain>
    </source>
</reference>
<dbReference type="InterPro" id="IPR052345">
    <property type="entry name" value="Rad_response_metalloprotease"/>
</dbReference>
<dbReference type="Pfam" id="PF06114">
    <property type="entry name" value="Peptidase_M78"/>
    <property type="match status" value="1"/>
</dbReference>
<dbReference type="InterPro" id="IPR001387">
    <property type="entry name" value="Cro/C1-type_HTH"/>
</dbReference>
<dbReference type="GO" id="GO:0003677">
    <property type="term" value="F:DNA binding"/>
    <property type="evidence" value="ECO:0007669"/>
    <property type="project" value="InterPro"/>
</dbReference>
<feature type="region of interest" description="Disordered" evidence="2">
    <location>
        <begin position="78"/>
        <end position="97"/>
    </location>
</feature>
<dbReference type="PANTHER" id="PTHR43236:SF2">
    <property type="entry name" value="BLL0069 PROTEIN"/>
    <property type="match status" value="1"/>
</dbReference>
<comment type="similarity">
    <text evidence="1">Belongs to the short-chain fatty acyl-CoA assimilation regulator (ScfR) family.</text>
</comment>
<evidence type="ECO:0000313" key="4">
    <source>
        <dbReference type="EMBL" id="MXY95194.1"/>
    </source>
</evidence>
<dbReference type="Gene3D" id="1.10.10.2910">
    <property type="match status" value="1"/>
</dbReference>
<dbReference type="PANTHER" id="PTHR43236">
    <property type="entry name" value="ANTITOXIN HIGA1"/>
    <property type="match status" value="1"/>
</dbReference>
<evidence type="ECO:0000256" key="2">
    <source>
        <dbReference type="SAM" id="MobiDB-lite"/>
    </source>
</evidence>
<evidence type="ECO:0000256" key="1">
    <source>
        <dbReference type="ARBA" id="ARBA00007227"/>
    </source>
</evidence>
<protein>
    <submittedName>
        <fullName evidence="4">ImmA/IrrE family metallo-endopeptidase</fullName>
    </submittedName>
</protein>
<dbReference type="SUPFAM" id="SSF47413">
    <property type="entry name" value="lambda repressor-like DNA-binding domains"/>
    <property type="match status" value="1"/>
</dbReference>
<dbReference type="EMBL" id="VXRG01000139">
    <property type="protein sequence ID" value="MXY95194.1"/>
    <property type="molecule type" value="Genomic_DNA"/>
</dbReference>
<dbReference type="PROSITE" id="PS50943">
    <property type="entry name" value="HTH_CROC1"/>
    <property type="match status" value="1"/>
</dbReference>